<dbReference type="PANTHER" id="PTHR34222:SF99">
    <property type="entry name" value="PROTEIN, PUTATIVE-RELATED"/>
    <property type="match status" value="1"/>
</dbReference>
<dbReference type="Gramene" id="evm.model.ctgX54.2">
    <property type="protein sequence ID" value="cds.evm.model.ctgX54.2"/>
    <property type="gene ID" value="evm.TU.ctgX54.2"/>
</dbReference>
<sequence length="165" mass="18635">MQTLTQGSSDVTSYYTKLKGLWDLLQEYRPQPVCTCGALKIIQEYQDDNKVLEFLIFLNESYLNARSQILLQDPLPNVNKAYASIILEEKQRGIVVPQYENNQQTSDSTGQFASNAQANRGHNQSYNKGDKRPTCSHCGVPGHTIAKCYRINGYPPRHKSYGGFP</sequence>
<organism evidence="2 3">
    <name type="scientific">Cannabis sativa</name>
    <name type="common">Hemp</name>
    <name type="synonym">Marijuana</name>
    <dbReference type="NCBI Taxonomy" id="3483"/>
    <lineage>
        <taxon>Eukaryota</taxon>
        <taxon>Viridiplantae</taxon>
        <taxon>Streptophyta</taxon>
        <taxon>Embryophyta</taxon>
        <taxon>Tracheophyta</taxon>
        <taxon>Spermatophyta</taxon>
        <taxon>Magnoliopsida</taxon>
        <taxon>eudicotyledons</taxon>
        <taxon>Gunneridae</taxon>
        <taxon>Pentapetalae</taxon>
        <taxon>rosids</taxon>
        <taxon>fabids</taxon>
        <taxon>Rosales</taxon>
        <taxon>Cannabaceae</taxon>
        <taxon>Cannabis</taxon>
    </lineage>
</organism>
<evidence type="ECO:0000313" key="3">
    <source>
        <dbReference type="Proteomes" id="UP000596661"/>
    </source>
</evidence>
<dbReference type="EnsemblPlants" id="evm.model.ctgX54.2">
    <property type="protein sequence ID" value="cds.evm.model.ctgX54.2"/>
    <property type="gene ID" value="evm.TU.ctgX54.2"/>
</dbReference>
<name>A0A803QSI5_CANSA</name>
<proteinExistence type="predicted"/>
<dbReference type="AlphaFoldDB" id="A0A803QSI5"/>
<feature type="region of interest" description="Disordered" evidence="1">
    <location>
        <begin position="103"/>
        <end position="133"/>
    </location>
</feature>
<accession>A0A803QSI5</accession>
<dbReference type="Proteomes" id="UP000596661">
    <property type="component" value="Unassembled WGS sequence"/>
</dbReference>
<feature type="compositionally biased region" description="Polar residues" evidence="1">
    <location>
        <begin position="103"/>
        <end position="127"/>
    </location>
</feature>
<protein>
    <recommendedName>
        <fullName evidence="4">Retrotransposon gag domain-containing protein</fullName>
    </recommendedName>
</protein>
<evidence type="ECO:0000313" key="2">
    <source>
        <dbReference type="EnsemblPlants" id="cds.evm.model.ctgX54.2"/>
    </source>
</evidence>
<dbReference type="PANTHER" id="PTHR34222">
    <property type="entry name" value="GAG_PRE-INTEGRS DOMAIN-CONTAINING PROTEIN"/>
    <property type="match status" value="1"/>
</dbReference>
<dbReference type="OMA" id="CYRINGY"/>
<evidence type="ECO:0008006" key="4">
    <source>
        <dbReference type="Google" id="ProtNLM"/>
    </source>
</evidence>
<keyword evidence="3" id="KW-1185">Reference proteome</keyword>
<evidence type="ECO:0000256" key="1">
    <source>
        <dbReference type="SAM" id="MobiDB-lite"/>
    </source>
</evidence>
<reference evidence="2" key="1">
    <citation type="submission" date="2021-03" db="UniProtKB">
        <authorList>
            <consortium name="EnsemblPlants"/>
        </authorList>
    </citation>
    <scope>IDENTIFICATION</scope>
</reference>